<proteinExistence type="predicted"/>
<feature type="region of interest" description="Disordered" evidence="1">
    <location>
        <begin position="46"/>
        <end position="95"/>
    </location>
</feature>
<feature type="region of interest" description="Disordered" evidence="1">
    <location>
        <begin position="1"/>
        <end position="22"/>
    </location>
</feature>
<evidence type="ECO:0000313" key="3">
    <source>
        <dbReference type="Proteomes" id="UP000694410"/>
    </source>
</evidence>
<evidence type="ECO:0000256" key="1">
    <source>
        <dbReference type="SAM" id="MobiDB-lite"/>
    </source>
</evidence>
<protein>
    <submittedName>
        <fullName evidence="2">Uncharacterized protein</fullName>
    </submittedName>
</protein>
<feature type="compositionally biased region" description="Pro residues" evidence="1">
    <location>
        <begin position="50"/>
        <end position="67"/>
    </location>
</feature>
<evidence type="ECO:0000313" key="2">
    <source>
        <dbReference type="Ensembl" id="ENSCCEP00000006191.1"/>
    </source>
</evidence>
<dbReference type="Proteomes" id="UP000694410">
    <property type="component" value="Unplaced"/>
</dbReference>
<organism evidence="2 3">
    <name type="scientific">Cyanistes caeruleus</name>
    <name type="common">Eurasian blue tit</name>
    <name type="synonym">Parus caeruleus</name>
    <dbReference type="NCBI Taxonomy" id="156563"/>
    <lineage>
        <taxon>Eukaryota</taxon>
        <taxon>Metazoa</taxon>
        <taxon>Chordata</taxon>
        <taxon>Craniata</taxon>
        <taxon>Vertebrata</taxon>
        <taxon>Euteleostomi</taxon>
        <taxon>Archelosauria</taxon>
        <taxon>Archosauria</taxon>
        <taxon>Dinosauria</taxon>
        <taxon>Saurischia</taxon>
        <taxon>Theropoda</taxon>
        <taxon>Coelurosauria</taxon>
        <taxon>Aves</taxon>
        <taxon>Neognathae</taxon>
        <taxon>Neoaves</taxon>
        <taxon>Telluraves</taxon>
        <taxon>Australaves</taxon>
        <taxon>Passeriformes</taxon>
        <taxon>Paridae</taxon>
        <taxon>Cyanistes</taxon>
    </lineage>
</organism>
<reference evidence="2" key="2">
    <citation type="submission" date="2025-09" db="UniProtKB">
        <authorList>
            <consortium name="Ensembl"/>
        </authorList>
    </citation>
    <scope>IDENTIFICATION</scope>
</reference>
<name>A0A8C0U9D2_CYACU</name>
<dbReference type="AlphaFoldDB" id="A0A8C0U9D2"/>
<keyword evidence="3" id="KW-1185">Reference proteome</keyword>
<dbReference type="Ensembl" id="ENSCCET00000010067.1">
    <property type="protein sequence ID" value="ENSCCEP00000006191.1"/>
    <property type="gene ID" value="ENSCCEG00000006676.1"/>
</dbReference>
<accession>A0A8C0U9D2</accession>
<sequence length="95" mass="9966">PPPPGPAPRGRRSPPRIPGSIPASFEGVALKKEIGLLSACAIIVGESEPQKPPKTPKSPNSPSPKTPKTPKNKKTPAKNSRQKLPPKIPAKNPGF</sequence>
<reference evidence="2" key="1">
    <citation type="submission" date="2025-08" db="UniProtKB">
        <authorList>
            <consortium name="Ensembl"/>
        </authorList>
    </citation>
    <scope>IDENTIFICATION</scope>
</reference>